<evidence type="ECO:0000256" key="5">
    <source>
        <dbReference type="ARBA" id="ARBA00022989"/>
    </source>
</evidence>
<feature type="domain" description="ABC transmembrane type-1" evidence="9">
    <location>
        <begin position="17"/>
        <end position="305"/>
    </location>
</feature>
<evidence type="ECO:0000259" key="9">
    <source>
        <dbReference type="PROSITE" id="PS50929"/>
    </source>
</evidence>
<sequence>MLKIFKYLKPKEWTLIVVSIVFIVGQVWLDLKLPDYMAKITTLVQTEGSKTSEIWTAGGKMLLCALGSMILAIIVGYFAARVATSLSKELRKGVFNKTLSFSMEEINGFSIASLITRSTNDITQIQQTVAMGLQVMIKAPILATWAILKIMGKSWEWSAATGVAVIVLLILIGNLIIFVLPKFKVVQKLTDNLNRVTREGLTGIRVVHAYNAQGYQEEKFEQVNNNLTDTNLFVNRLMALMQPGMGLIMSGLTLSIYWIGAHLINNAAAVDRIGKFSDMVVFSSYAMQVVMAFMLLSMTFILLPRAAVSAARINEVLNTPQTIIDGEIKSSSKGIEGEIELRNVSFKYPDAEDYVLKDISFTAHKGETVAFIGSTGSGKSTLINLIPRFYDATEGEVLVDGINVKEYAQEALYNKLGYVSQKAVLFSGTVKSNVAYGDNGQTSSTDEEIKKAVEIAQGKEFVEKMDGEYDATIAQGGTNLSGGQKQRLSIARAVNRNPEIFIFDDSFSALDYKTDRQLRSTLKKETKGATSLIVAQRIGTIKDADKIIVLDEGKIVGMGKHSELLKTCNTYQEIAYSQLSKEELEND</sequence>
<dbReference type="EMBL" id="JAMDLZ010000033">
    <property type="protein sequence ID" value="MCY9548743.1"/>
    <property type="molecule type" value="Genomic_DNA"/>
</dbReference>
<dbReference type="Gene3D" id="1.20.1560.10">
    <property type="entry name" value="ABC transporter type 1, transmembrane domain"/>
    <property type="match status" value="1"/>
</dbReference>
<dbReference type="PANTHER" id="PTHR43394:SF1">
    <property type="entry name" value="ATP-BINDING CASSETTE SUB-FAMILY B MEMBER 10, MITOCHONDRIAL"/>
    <property type="match status" value="1"/>
</dbReference>
<feature type="transmembrane region" description="Helical" evidence="7">
    <location>
        <begin position="157"/>
        <end position="180"/>
    </location>
</feature>
<dbReference type="SUPFAM" id="SSF90123">
    <property type="entry name" value="ABC transporter transmembrane region"/>
    <property type="match status" value="1"/>
</dbReference>
<keyword evidence="3" id="KW-0547">Nucleotide-binding</keyword>
<proteinExistence type="predicted"/>
<evidence type="ECO:0000313" key="10">
    <source>
        <dbReference type="EMBL" id="MCY9548743.1"/>
    </source>
</evidence>
<dbReference type="InterPro" id="IPR003439">
    <property type="entry name" value="ABC_transporter-like_ATP-bd"/>
</dbReference>
<evidence type="ECO:0000256" key="6">
    <source>
        <dbReference type="ARBA" id="ARBA00023136"/>
    </source>
</evidence>
<evidence type="ECO:0000256" key="2">
    <source>
        <dbReference type="ARBA" id="ARBA00022692"/>
    </source>
</evidence>
<dbReference type="PROSITE" id="PS00211">
    <property type="entry name" value="ABC_TRANSPORTER_1"/>
    <property type="match status" value="1"/>
</dbReference>
<dbReference type="InterPro" id="IPR039421">
    <property type="entry name" value="Type_1_exporter"/>
</dbReference>
<evidence type="ECO:0000256" key="3">
    <source>
        <dbReference type="ARBA" id="ARBA00022741"/>
    </source>
</evidence>
<keyword evidence="6 7" id="KW-0472">Membrane</keyword>
<dbReference type="Proteomes" id="UP001527052">
    <property type="component" value="Unassembled WGS sequence"/>
</dbReference>
<protein>
    <submittedName>
        <fullName evidence="10">ABC transporter ATP-binding protein/permease</fullName>
    </submittedName>
</protein>
<dbReference type="GO" id="GO:0005524">
    <property type="term" value="F:ATP binding"/>
    <property type="evidence" value="ECO:0007669"/>
    <property type="project" value="UniProtKB-KW"/>
</dbReference>
<accession>A0ABT4ESV2</accession>
<dbReference type="Pfam" id="PF00005">
    <property type="entry name" value="ABC_tran"/>
    <property type="match status" value="1"/>
</dbReference>
<name>A0ABT4ESV2_9BACI</name>
<dbReference type="PANTHER" id="PTHR43394">
    <property type="entry name" value="ATP-DEPENDENT PERMEASE MDL1, MITOCHONDRIAL"/>
    <property type="match status" value="1"/>
</dbReference>
<evidence type="ECO:0000256" key="7">
    <source>
        <dbReference type="SAM" id="Phobius"/>
    </source>
</evidence>
<evidence type="ECO:0000256" key="4">
    <source>
        <dbReference type="ARBA" id="ARBA00022840"/>
    </source>
</evidence>
<feature type="transmembrane region" description="Helical" evidence="7">
    <location>
        <begin position="12"/>
        <end position="29"/>
    </location>
</feature>
<keyword evidence="11" id="KW-1185">Reference proteome</keyword>
<dbReference type="Gene3D" id="3.40.50.300">
    <property type="entry name" value="P-loop containing nucleotide triphosphate hydrolases"/>
    <property type="match status" value="1"/>
</dbReference>
<dbReference type="InterPro" id="IPR003593">
    <property type="entry name" value="AAA+_ATPase"/>
</dbReference>
<comment type="caution">
    <text evidence="10">The sequence shown here is derived from an EMBL/GenBank/DDBJ whole genome shotgun (WGS) entry which is preliminary data.</text>
</comment>
<feature type="transmembrane region" description="Helical" evidence="7">
    <location>
        <begin position="60"/>
        <end position="80"/>
    </location>
</feature>
<keyword evidence="4 10" id="KW-0067">ATP-binding</keyword>
<reference evidence="10 11" key="1">
    <citation type="submission" date="2022-05" db="EMBL/GenBank/DDBJ databases">
        <title>Genome Sequencing of Bee-Associated Microbes.</title>
        <authorList>
            <person name="Dunlap C."/>
        </authorList>
    </citation>
    <scope>NUCLEOTIDE SEQUENCE [LARGE SCALE GENOMIC DNA]</scope>
    <source>
        <strain evidence="10 11">NRRL BD-083</strain>
    </source>
</reference>
<dbReference type="PROSITE" id="PS50893">
    <property type="entry name" value="ABC_TRANSPORTER_2"/>
    <property type="match status" value="1"/>
</dbReference>
<dbReference type="Pfam" id="PF00664">
    <property type="entry name" value="ABC_membrane"/>
    <property type="match status" value="1"/>
</dbReference>
<dbReference type="RefSeq" id="WP_268638774.1">
    <property type="nucleotide sequence ID" value="NZ_JAMDLZ010000033.1"/>
</dbReference>
<organism evidence="10 11">
    <name type="scientific">Lysinibacillus xylanilyticus</name>
    <dbReference type="NCBI Taxonomy" id="582475"/>
    <lineage>
        <taxon>Bacteria</taxon>
        <taxon>Bacillati</taxon>
        <taxon>Bacillota</taxon>
        <taxon>Bacilli</taxon>
        <taxon>Bacillales</taxon>
        <taxon>Bacillaceae</taxon>
        <taxon>Lysinibacillus</taxon>
    </lineage>
</organism>
<feature type="transmembrane region" description="Helical" evidence="7">
    <location>
        <begin position="245"/>
        <end position="265"/>
    </location>
</feature>
<dbReference type="SUPFAM" id="SSF52540">
    <property type="entry name" value="P-loop containing nucleoside triphosphate hydrolases"/>
    <property type="match status" value="1"/>
</dbReference>
<feature type="domain" description="ABC transporter" evidence="8">
    <location>
        <begin position="339"/>
        <end position="577"/>
    </location>
</feature>
<dbReference type="InterPro" id="IPR027417">
    <property type="entry name" value="P-loop_NTPase"/>
</dbReference>
<dbReference type="InterPro" id="IPR011527">
    <property type="entry name" value="ABC1_TM_dom"/>
</dbReference>
<gene>
    <name evidence="10" type="ORF">M5W82_17620</name>
</gene>
<dbReference type="PROSITE" id="PS50929">
    <property type="entry name" value="ABC_TM1F"/>
    <property type="match status" value="1"/>
</dbReference>
<keyword evidence="2 7" id="KW-0812">Transmembrane</keyword>
<evidence type="ECO:0000313" key="11">
    <source>
        <dbReference type="Proteomes" id="UP001527052"/>
    </source>
</evidence>
<dbReference type="SMART" id="SM00382">
    <property type="entry name" value="AAA"/>
    <property type="match status" value="1"/>
</dbReference>
<dbReference type="CDD" id="cd18548">
    <property type="entry name" value="ABC_6TM_Tm287_like"/>
    <property type="match status" value="1"/>
</dbReference>
<dbReference type="InterPro" id="IPR017871">
    <property type="entry name" value="ABC_transporter-like_CS"/>
</dbReference>
<comment type="subcellular location">
    <subcellularLocation>
        <location evidence="1">Cell membrane</location>
        <topology evidence="1">Multi-pass membrane protein</topology>
    </subcellularLocation>
</comment>
<keyword evidence="5 7" id="KW-1133">Transmembrane helix</keyword>
<evidence type="ECO:0000256" key="1">
    <source>
        <dbReference type="ARBA" id="ARBA00004651"/>
    </source>
</evidence>
<dbReference type="InterPro" id="IPR036640">
    <property type="entry name" value="ABC1_TM_sf"/>
</dbReference>
<evidence type="ECO:0000259" key="8">
    <source>
        <dbReference type="PROSITE" id="PS50893"/>
    </source>
</evidence>
<feature type="transmembrane region" description="Helical" evidence="7">
    <location>
        <begin position="285"/>
        <end position="303"/>
    </location>
</feature>